<dbReference type="InterPro" id="IPR036318">
    <property type="entry name" value="FAD-bd_PCMH-like_sf"/>
</dbReference>
<dbReference type="Pfam" id="PF00571">
    <property type="entry name" value="CBS"/>
    <property type="match status" value="2"/>
</dbReference>
<feature type="transmembrane region" description="Helical" evidence="11">
    <location>
        <begin position="62"/>
        <end position="86"/>
    </location>
</feature>
<evidence type="ECO:0000259" key="13">
    <source>
        <dbReference type="PROSITE" id="PS51846"/>
    </source>
</evidence>
<feature type="domain" description="CNNM transmembrane" evidence="13">
    <location>
        <begin position="2"/>
        <end position="190"/>
    </location>
</feature>
<gene>
    <name evidence="14" type="ORF">FHR99_000089</name>
</gene>
<sequence>MNEAPLGFLFGLIGFLILLSGFFSGSETGMMALNRYRLRHLSKSGHKGAQKASKLLEEPESLISTILIGNNLVNNLAAATATILAIRLYGDSAVVIASILLTLVFLVFAEIIPKTIAAYKSEAVAFKVSYILLPLKALLHPLIWIINHFIRGFLRLTGFEAKNDAEHLSIDELRTIVGEAGQMIPQRHQHMLMNILDLEQVTVDDIMIPRNEVYGIDLEDSHDVILKRLQESEFTRMPVFREDINNIVGILHQRDVISSINTRGEVDLDKLMGIIKEPYFVPESTPLHTQLFNFQKHKHRQGVVVDEYGVVQGIITLEDLLEEIVGEFTSNLLEEINKDIVNLKDGTHRIDGTATIRDVNKSLKWELPTDGPKTLNGLLLEHLESFPDGPCCVNLNGCRFEIEALKDNRIESVLAWKKPKKTKKKKSD</sequence>
<dbReference type="PANTHER" id="PTHR22777:SF32">
    <property type="entry name" value="UPF0053 INNER MEMBRANE PROTEIN YFJD"/>
    <property type="match status" value="1"/>
</dbReference>
<keyword evidence="4 10" id="KW-0812">Transmembrane</keyword>
<keyword evidence="6 10" id="KW-1133">Transmembrane helix</keyword>
<dbReference type="Pfam" id="PF03471">
    <property type="entry name" value="CorC_HlyC"/>
    <property type="match status" value="1"/>
</dbReference>
<evidence type="ECO:0000256" key="10">
    <source>
        <dbReference type="PROSITE-ProRule" id="PRU01193"/>
    </source>
</evidence>
<dbReference type="GO" id="GO:0050660">
    <property type="term" value="F:flavin adenine dinucleotide binding"/>
    <property type="evidence" value="ECO:0007669"/>
    <property type="project" value="InterPro"/>
</dbReference>
<dbReference type="InterPro" id="IPR044751">
    <property type="entry name" value="Ion_transp-like_CBS"/>
</dbReference>
<keyword evidence="8 10" id="KW-0472">Membrane</keyword>
<dbReference type="GO" id="GO:0005886">
    <property type="term" value="C:plasma membrane"/>
    <property type="evidence" value="ECO:0007669"/>
    <property type="project" value="UniProtKB-SubCell"/>
</dbReference>
<evidence type="ECO:0000313" key="15">
    <source>
        <dbReference type="Proteomes" id="UP000537130"/>
    </source>
</evidence>
<feature type="domain" description="CBS" evidence="12">
    <location>
        <begin position="207"/>
        <end position="268"/>
    </location>
</feature>
<evidence type="ECO:0000256" key="1">
    <source>
        <dbReference type="ARBA" id="ARBA00004651"/>
    </source>
</evidence>
<dbReference type="InterPro" id="IPR046342">
    <property type="entry name" value="CBS_dom_sf"/>
</dbReference>
<feature type="domain" description="CBS" evidence="12">
    <location>
        <begin position="274"/>
        <end position="330"/>
    </location>
</feature>
<dbReference type="InterPro" id="IPR016169">
    <property type="entry name" value="FAD-bd_PCMH_sub2"/>
</dbReference>
<dbReference type="Gene3D" id="3.30.465.10">
    <property type="match status" value="1"/>
</dbReference>
<keyword evidence="15" id="KW-1185">Reference proteome</keyword>
<evidence type="ECO:0000259" key="12">
    <source>
        <dbReference type="PROSITE" id="PS51371"/>
    </source>
</evidence>
<keyword evidence="3" id="KW-1003">Cell membrane</keyword>
<evidence type="ECO:0000256" key="3">
    <source>
        <dbReference type="ARBA" id="ARBA00022475"/>
    </source>
</evidence>
<reference evidence="14 15" key="1">
    <citation type="submission" date="2020-08" db="EMBL/GenBank/DDBJ databases">
        <title>Genomic Encyclopedia of Type Strains, Phase III (KMG-III): the genomes of soil and plant-associated and newly described type strains.</title>
        <authorList>
            <person name="Whitman W."/>
        </authorList>
    </citation>
    <scope>NUCLEOTIDE SEQUENCE [LARGE SCALE GENOMIC DNA]</scope>
    <source>
        <strain evidence="14 15">CECT 8654</strain>
    </source>
</reference>
<name>A0A7W4W2C3_9GAMM</name>
<feature type="transmembrane region" description="Helical" evidence="11">
    <location>
        <begin position="124"/>
        <end position="146"/>
    </location>
</feature>
<dbReference type="InterPro" id="IPR000644">
    <property type="entry name" value="CBS_dom"/>
</dbReference>
<dbReference type="InterPro" id="IPR002550">
    <property type="entry name" value="CNNM"/>
</dbReference>
<evidence type="ECO:0000256" key="8">
    <source>
        <dbReference type="ARBA" id="ARBA00023136"/>
    </source>
</evidence>
<dbReference type="SUPFAM" id="SSF56176">
    <property type="entry name" value="FAD-binding/transporter-associated domain-like"/>
    <property type="match status" value="1"/>
</dbReference>
<dbReference type="Proteomes" id="UP000537130">
    <property type="component" value="Unassembled WGS sequence"/>
</dbReference>
<feature type="transmembrane region" description="Helical" evidence="11">
    <location>
        <begin position="92"/>
        <end position="112"/>
    </location>
</feature>
<dbReference type="SMART" id="SM00116">
    <property type="entry name" value="CBS"/>
    <property type="match status" value="2"/>
</dbReference>
<evidence type="ECO:0000256" key="9">
    <source>
        <dbReference type="PROSITE-ProRule" id="PRU00703"/>
    </source>
</evidence>
<comment type="caution">
    <text evidence="14">The sequence shown here is derived from an EMBL/GenBank/DDBJ whole genome shotgun (WGS) entry which is preliminary data.</text>
</comment>
<accession>A0A7W4W2C3</accession>
<evidence type="ECO:0000256" key="2">
    <source>
        <dbReference type="ARBA" id="ARBA00006337"/>
    </source>
</evidence>
<dbReference type="SMART" id="SM01091">
    <property type="entry name" value="CorC_HlyC"/>
    <property type="match status" value="1"/>
</dbReference>
<dbReference type="SUPFAM" id="SSF54631">
    <property type="entry name" value="CBS-domain pair"/>
    <property type="match status" value="1"/>
</dbReference>
<dbReference type="EMBL" id="JACHWY010000001">
    <property type="protein sequence ID" value="MBB3045853.1"/>
    <property type="molecule type" value="Genomic_DNA"/>
</dbReference>
<dbReference type="PROSITE" id="PS51846">
    <property type="entry name" value="CNNM"/>
    <property type="match status" value="1"/>
</dbReference>
<comment type="subcellular location">
    <subcellularLocation>
        <location evidence="1">Cell membrane</location>
        <topology evidence="1">Multi-pass membrane protein</topology>
    </subcellularLocation>
</comment>
<evidence type="ECO:0000256" key="6">
    <source>
        <dbReference type="ARBA" id="ARBA00022989"/>
    </source>
</evidence>
<dbReference type="AlphaFoldDB" id="A0A7W4W2C3"/>
<keyword evidence="7 9" id="KW-0129">CBS domain</keyword>
<evidence type="ECO:0000256" key="11">
    <source>
        <dbReference type="SAM" id="Phobius"/>
    </source>
</evidence>
<dbReference type="Gene3D" id="3.10.580.10">
    <property type="entry name" value="CBS-domain"/>
    <property type="match status" value="1"/>
</dbReference>
<dbReference type="RefSeq" id="WP_183408575.1">
    <property type="nucleotide sequence ID" value="NZ_JACHWY010000001.1"/>
</dbReference>
<evidence type="ECO:0000256" key="7">
    <source>
        <dbReference type="ARBA" id="ARBA00023122"/>
    </source>
</evidence>
<protein>
    <submittedName>
        <fullName evidence="14">Mg2+/Co2+ transporter CorB</fullName>
    </submittedName>
</protein>
<dbReference type="Pfam" id="PF01595">
    <property type="entry name" value="CNNM"/>
    <property type="match status" value="1"/>
</dbReference>
<feature type="transmembrane region" description="Helical" evidence="11">
    <location>
        <begin position="6"/>
        <end position="33"/>
    </location>
</feature>
<evidence type="ECO:0000256" key="5">
    <source>
        <dbReference type="ARBA" id="ARBA00022737"/>
    </source>
</evidence>
<proteinExistence type="inferred from homology"/>
<dbReference type="InterPro" id="IPR005170">
    <property type="entry name" value="Transptr-assoc_dom"/>
</dbReference>
<evidence type="ECO:0000313" key="14">
    <source>
        <dbReference type="EMBL" id="MBB3045853.1"/>
    </source>
</evidence>
<dbReference type="CDD" id="cd04590">
    <property type="entry name" value="CBS_pair_CorC_HlyC_assoc"/>
    <property type="match status" value="1"/>
</dbReference>
<dbReference type="PROSITE" id="PS51371">
    <property type="entry name" value="CBS"/>
    <property type="match status" value="2"/>
</dbReference>
<evidence type="ECO:0000256" key="4">
    <source>
        <dbReference type="ARBA" id="ARBA00022692"/>
    </source>
</evidence>
<keyword evidence="5" id="KW-0677">Repeat</keyword>
<dbReference type="PANTHER" id="PTHR22777">
    <property type="entry name" value="HEMOLYSIN-RELATED"/>
    <property type="match status" value="1"/>
</dbReference>
<comment type="similarity">
    <text evidence="2">Belongs to the UPF0053 family.</text>
</comment>
<organism evidence="14 15">
    <name type="scientific">Litorivivens lipolytica</name>
    <dbReference type="NCBI Taxonomy" id="1524264"/>
    <lineage>
        <taxon>Bacteria</taxon>
        <taxon>Pseudomonadati</taxon>
        <taxon>Pseudomonadota</taxon>
        <taxon>Gammaproteobacteria</taxon>
        <taxon>Litorivivens</taxon>
    </lineage>
</organism>